<evidence type="ECO:0000313" key="8">
    <source>
        <dbReference type="EMBL" id="MFC7129452.1"/>
    </source>
</evidence>
<dbReference type="Pfam" id="PF00793">
    <property type="entry name" value="DAHP_synth_1"/>
    <property type="match status" value="1"/>
</dbReference>
<keyword evidence="5 8" id="KW-0808">Transferase</keyword>
<dbReference type="GO" id="GO:0008676">
    <property type="term" value="F:3-deoxy-8-phosphooctulonate synthase activity"/>
    <property type="evidence" value="ECO:0007669"/>
    <property type="project" value="UniProtKB-EC"/>
</dbReference>
<dbReference type="GO" id="GO:0005737">
    <property type="term" value="C:cytoplasm"/>
    <property type="evidence" value="ECO:0007669"/>
    <property type="project" value="UniProtKB-SubCell"/>
</dbReference>
<dbReference type="Proteomes" id="UP001596460">
    <property type="component" value="Unassembled WGS sequence"/>
</dbReference>
<keyword evidence="4" id="KW-0963">Cytoplasm</keyword>
<accession>A0ABD5XM53</accession>
<dbReference type="HAMAP" id="MF_00056">
    <property type="entry name" value="KDO8P_synth"/>
    <property type="match status" value="1"/>
</dbReference>
<dbReference type="EMBL" id="JBHTAB010000003">
    <property type="protein sequence ID" value="MFC7129452.1"/>
    <property type="molecule type" value="Genomic_DNA"/>
</dbReference>
<comment type="caution">
    <text evidence="8">The sequence shown here is derived from an EMBL/GenBank/DDBJ whole genome shotgun (WGS) entry which is preliminary data.</text>
</comment>
<dbReference type="RefSeq" id="WP_390243950.1">
    <property type="nucleotide sequence ID" value="NZ_JBHTAB010000003.1"/>
</dbReference>
<feature type="domain" description="DAHP synthetase I/KDSA" evidence="7">
    <location>
        <begin position="7"/>
        <end position="270"/>
    </location>
</feature>
<name>A0ABD5XM53_9EURY</name>
<evidence type="ECO:0000256" key="4">
    <source>
        <dbReference type="ARBA" id="ARBA00022490"/>
    </source>
</evidence>
<dbReference type="InterPro" id="IPR013785">
    <property type="entry name" value="Aldolase_TIM"/>
</dbReference>
<dbReference type="EC" id="2.5.1.55" evidence="3"/>
<comment type="similarity">
    <text evidence="2">Belongs to the KdsA family.</text>
</comment>
<evidence type="ECO:0000256" key="3">
    <source>
        <dbReference type="ARBA" id="ARBA00012693"/>
    </source>
</evidence>
<dbReference type="PANTHER" id="PTHR21057">
    <property type="entry name" value="PHOSPHO-2-DEHYDRO-3-DEOXYHEPTONATE ALDOLASE"/>
    <property type="match status" value="1"/>
</dbReference>
<sequence length="271" mass="29278">MKIDIGDFTASNDDPLVLIGGPCALESEEIALEVGRELKRITNELGIGYVFKSSFDKANRSSVESYRGPGLEKGLEILDSVRSELDVPVLTDIHTSEQAQPVSEVVDVIQIPAFLCRQTDLIVEAARTGVPLNIKKGQFLSAEGMTNVVEKAKSKGNEDVMLCERGAMFGYNNLVADMRNLEVMKQTGQPVVFDATHSVQRPGSRGDSTGGNREFAFPLARAATAVGIAGLFMEAHPEPESAKSDSATQIPLEDAEKTLRAVKAIDEQVKN</sequence>
<evidence type="ECO:0000256" key="1">
    <source>
        <dbReference type="ARBA" id="ARBA00004496"/>
    </source>
</evidence>
<evidence type="ECO:0000256" key="5">
    <source>
        <dbReference type="ARBA" id="ARBA00022679"/>
    </source>
</evidence>
<keyword evidence="9" id="KW-1185">Reference proteome</keyword>
<dbReference type="InterPro" id="IPR006218">
    <property type="entry name" value="DAHP1/KDSA"/>
</dbReference>
<dbReference type="Gene3D" id="3.20.20.70">
    <property type="entry name" value="Aldolase class I"/>
    <property type="match status" value="1"/>
</dbReference>
<proteinExistence type="inferred from homology"/>
<evidence type="ECO:0000256" key="2">
    <source>
        <dbReference type="ARBA" id="ARBA00010499"/>
    </source>
</evidence>
<comment type="catalytic activity">
    <reaction evidence="6">
        <text>D-arabinose 5-phosphate + phosphoenolpyruvate + H2O = 3-deoxy-alpha-D-manno-2-octulosonate-8-phosphate + phosphate</text>
        <dbReference type="Rhea" id="RHEA:14053"/>
        <dbReference type="ChEBI" id="CHEBI:15377"/>
        <dbReference type="ChEBI" id="CHEBI:43474"/>
        <dbReference type="ChEBI" id="CHEBI:57693"/>
        <dbReference type="ChEBI" id="CHEBI:58702"/>
        <dbReference type="ChEBI" id="CHEBI:85985"/>
        <dbReference type="EC" id="2.5.1.55"/>
    </reaction>
</comment>
<reference evidence="8 9" key="1">
    <citation type="journal article" date="2019" name="Int. J. Syst. Evol. Microbiol.">
        <title>The Global Catalogue of Microorganisms (GCM) 10K type strain sequencing project: providing services to taxonomists for standard genome sequencing and annotation.</title>
        <authorList>
            <consortium name="The Broad Institute Genomics Platform"/>
            <consortium name="The Broad Institute Genome Sequencing Center for Infectious Disease"/>
            <person name="Wu L."/>
            <person name="Ma J."/>
        </authorList>
    </citation>
    <scope>NUCLEOTIDE SEQUENCE [LARGE SCALE GENOMIC DNA]</scope>
    <source>
        <strain evidence="8 9">DSM 26526</strain>
    </source>
</reference>
<dbReference type="SUPFAM" id="SSF51569">
    <property type="entry name" value="Aldolase"/>
    <property type="match status" value="1"/>
</dbReference>
<evidence type="ECO:0000256" key="6">
    <source>
        <dbReference type="ARBA" id="ARBA00049112"/>
    </source>
</evidence>
<dbReference type="NCBIfam" id="TIGR01362">
    <property type="entry name" value="KDO8P_synth"/>
    <property type="match status" value="1"/>
</dbReference>
<comment type="subcellular location">
    <subcellularLocation>
        <location evidence="1">Cytoplasm</location>
    </subcellularLocation>
</comment>
<dbReference type="NCBIfam" id="NF003543">
    <property type="entry name" value="PRK05198.1"/>
    <property type="match status" value="1"/>
</dbReference>
<dbReference type="InterPro" id="IPR006269">
    <property type="entry name" value="KDO8P_synthase"/>
</dbReference>
<dbReference type="AlphaFoldDB" id="A0ABD5XM53"/>
<protein>
    <recommendedName>
        <fullName evidence="3">3-deoxy-8-phosphooctulonate synthase</fullName>
        <ecNumber evidence="3">2.5.1.55</ecNumber>
    </recommendedName>
</protein>
<organism evidence="8 9">
    <name type="scientific">Haloferax chudinovii</name>
    <dbReference type="NCBI Taxonomy" id="1109010"/>
    <lineage>
        <taxon>Archaea</taxon>
        <taxon>Methanobacteriati</taxon>
        <taxon>Methanobacteriota</taxon>
        <taxon>Stenosarchaea group</taxon>
        <taxon>Halobacteria</taxon>
        <taxon>Halobacteriales</taxon>
        <taxon>Haloferacaceae</taxon>
        <taxon>Haloferax</taxon>
    </lineage>
</organism>
<gene>
    <name evidence="8" type="primary">kdsA</name>
    <name evidence="8" type="ORF">ACFQI8_08585</name>
</gene>
<evidence type="ECO:0000313" key="9">
    <source>
        <dbReference type="Proteomes" id="UP001596460"/>
    </source>
</evidence>
<evidence type="ECO:0000259" key="7">
    <source>
        <dbReference type="Pfam" id="PF00793"/>
    </source>
</evidence>